<dbReference type="PANTHER" id="PTHR46082">
    <property type="entry name" value="ATP/GTP-BINDING PROTEIN-RELATED"/>
    <property type="match status" value="1"/>
</dbReference>
<keyword evidence="1" id="KW-0677">Repeat</keyword>
<keyword evidence="6" id="KW-1185">Reference proteome</keyword>
<dbReference type="InterPro" id="IPR036770">
    <property type="entry name" value="Ankyrin_rpt-contain_sf"/>
</dbReference>
<reference evidence="5 6" key="1">
    <citation type="journal article" date="2020" name="Genome Biol. Evol.">
        <title>A new high-quality draft genome assembly of the Chinese cordyceps Ophiocordyceps sinensis.</title>
        <authorList>
            <person name="Shu R."/>
            <person name="Zhang J."/>
            <person name="Meng Q."/>
            <person name="Zhang H."/>
            <person name="Zhou G."/>
            <person name="Li M."/>
            <person name="Wu P."/>
            <person name="Zhao Y."/>
            <person name="Chen C."/>
            <person name="Qin Q."/>
        </authorList>
    </citation>
    <scope>NUCLEOTIDE SEQUENCE [LARGE SCALE GENOMIC DNA]</scope>
    <source>
        <strain evidence="5 6">IOZ07</strain>
    </source>
</reference>
<organism evidence="5 6">
    <name type="scientific">Ophiocordyceps sinensis</name>
    <dbReference type="NCBI Taxonomy" id="72228"/>
    <lineage>
        <taxon>Eukaryota</taxon>
        <taxon>Fungi</taxon>
        <taxon>Dikarya</taxon>
        <taxon>Ascomycota</taxon>
        <taxon>Pezizomycotina</taxon>
        <taxon>Sordariomycetes</taxon>
        <taxon>Hypocreomycetidae</taxon>
        <taxon>Hypocreales</taxon>
        <taxon>Ophiocordycipitaceae</taxon>
        <taxon>Ophiocordyceps</taxon>
    </lineage>
</organism>
<dbReference type="InterPro" id="IPR056884">
    <property type="entry name" value="NPHP3-like_N"/>
</dbReference>
<dbReference type="Gene3D" id="3.40.50.300">
    <property type="entry name" value="P-loop containing nucleotide triphosphate hydrolases"/>
    <property type="match status" value="1"/>
</dbReference>
<comment type="caution">
    <text evidence="5">The sequence shown here is derived from an EMBL/GenBank/DDBJ whole genome shotgun (WGS) entry which is preliminary data.</text>
</comment>
<feature type="repeat" description="ANK" evidence="2">
    <location>
        <begin position="862"/>
        <end position="894"/>
    </location>
</feature>
<dbReference type="AlphaFoldDB" id="A0A8H4PWJ0"/>
<evidence type="ECO:0000256" key="2">
    <source>
        <dbReference type="PROSITE-ProRule" id="PRU00023"/>
    </source>
</evidence>
<evidence type="ECO:0000256" key="1">
    <source>
        <dbReference type="ARBA" id="ARBA00022737"/>
    </source>
</evidence>
<dbReference type="SUPFAM" id="SSF48403">
    <property type="entry name" value="Ankyrin repeat"/>
    <property type="match status" value="1"/>
</dbReference>
<dbReference type="PROSITE" id="PS50088">
    <property type="entry name" value="ANK_REPEAT"/>
    <property type="match status" value="5"/>
</dbReference>
<dbReference type="Pfam" id="PF22939">
    <property type="entry name" value="WHD_GPIID"/>
    <property type="match status" value="1"/>
</dbReference>
<dbReference type="InterPro" id="IPR035994">
    <property type="entry name" value="Nucleoside_phosphorylase_sf"/>
</dbReference>
<accession>A0A8H4PWJ0</accession>
<dbReference type="SUPFAM" id="SSF52540">
    <property type="entry name" value="P-loop containing nucleoside triphosphate hydrolases"/>
    <property type="match status" value="1"/>
</dbReference>
<feature type="repeat" description="ANK" evidence="2">
    <location>
        <begin position="927"/>
        <end position="959"/>
    </location>
</feature>
<evidence type="ECO:0000313" key="5">
    <source>
        <dbReference type="EMBL" id="KAF4511764.1"/>
    </source>
</evidence>
<dbReference type="InterPro" id="IPR054471">
    <property type="entry name" value="GPIID_WHD"/>
</dbReference>
<feature type="domain" description="Nephrocystin 3-like N-terminal" evidence="4">
    <location>
        <begin position="373"/>
        <end position="539"/>
    </location>
</feature>
<proteinExistence type="predicted"/>
<feature type="repeat" description="ANK" evidence="2">
    <location>
        <begin position="829"/>
        <end position="861"/>
    </location>
</feature>
<feature type="repeat" description="ANK" evidence="2">
    <location>
        <begin position="965"/>
        <end position="994"/>
    </location>
</feature>
<dbReference type="Pfam" id="PF00023">
    <property type="entry name" value="Ank"/>
    <property type="match status" value="1"/>
</dbReference>
<dbReference type="SMART" id="SM00248">
    <property type="entry name" value="ANK"/>
    <property type="match status" value="5"/>
</dbReference>
<feature type="domain" description="GPI inositol-deacylase winged helix" evidence="3">
    <location>
        <begin position="648"/>
        <end position="729"/>
    </location>
</feature>
<feature type="repeat" description="ANK" evidence="2">
    <location>
        <begin position="895"/>
        <end position="927"/>
    </location>
</feature>
<dbReference type="PROSITE" id="PS50297">
    <property type="entry name" value="ANK_REP_REGION"/>
    <property type="match status" value="4"/>
</dbReference>
<dbReference type="OrthoDB" id="5142935at2759"/>
<dbReference type="GO" id="GO:0009116">
    <property type="term" value="P:nucleoside metabolic process"/>
    <property type="evidence" value="ECO:0007669"/>
    <property type="project" value="InterPro"/>
</dbReference>
<name>A0A8H4PWJ0_9HYPO</name>
<dbReference type="InterPro" id="IPR002110">
    <property type="entry name" value="Ankyrin_rpt"/>
</dbReference>
<dbReference type="Gene3D" id="1.25.40.20">
    <property type="entry name" value="Ankyrin repeat-containing domain"/>
    <property type="match status" value="2"/>
</dbReference>
<dbReference type="Pfam" id="PF12796">
    <property type="entry name" value="Ank_2"/>
    <property type="match status" value="2"/>
</dbReference>
<dbReference type="Pfam" id="PF24883">
    <property type="entry name" value="NPHP3_N"/>
    <property type="match status" value="1"/>
</dbReference>
<dbReference type="PANTHER" id="PTHR46082:SF11">
    <property type="entry name" value="AAA+ ATPASE DOMAIN-CONTAINING PROTEIN-RELATED"/>
    <property type="match status" value="1"/>
</dbReference>
<evidence type="ECO:0000259" key="3">
    <source>
        <dbReference type="Pfam" id="PF22939"/>
    </source>
</evidence>
<keyword evidence="2" id="KW-0040">ANK repeat</keyword>
<dbReference type="Gene3D" id="3.40.50.1580">
    <property type="entry name" value="Nucleoside phosphorylase domain"/>
    <property type="match status" value="1"/>
</dbReference>
<dbReference type="Proteomes" id="UP000557566">
    <property type="component" value="Unassembled WGS sequence"/>
</dbReference>
<evidence type="ECO:0000313" key="6">
    <source>
        <dbReference type="Proteomes" id="UP000557566"/>
    </source>
</evidence>
<dbReference type="GO" id="GO:0003824">
    <property type="term" value="F:catalytic activity"/>
    <property type="evidence" value="ECO:0007669"/>
    <property type="project" value="InterPro"/>
</dbReference>
<dbReference type="InterPro" id="IPR027417">
    <property type="entry name" value="P-loop_NTPase"/>
</dbReference>
<dbReference type="SUPFAM" id="SSF53167">
    <property type="entry name" value="Purine and uridine phosphorylases"/>
    <property type="match status" value="1"/>
</dbReference>
<protein>
    <recommendedName>
        <fullName evidence="7">Ankyrin repeat-containing domain protein</fullName>
    </recommendedName>
</protein>
<gene>
    <name evidence="5" type="ORF">G6O67_000975</name>
</gene>
<sequence length="1012" mass="112035">MSDPNDYTVAWICAITTEYVAAQAMLDERHQGPASVATHDNNDYTLGSIGQHKVVMAVLPLGEYGIASAAAVARDLLHSFANVRVGLMVGIGGGAPSPKHDIRLGDIVVSTSGGGQGGVFQYDFGRAVQDGEFQETGFLNQPPQLLRTAVGGLKAQYIGDGHQLQETVHSLIDKKPRLRKTYSRPGPSTDRLYKPGVLHPQDDESDCATTCGDDPSNLVPRHERTEDEDNPAIHYGLIASANRLMGDASIRDSLAASRQVLCIEMEAAGLMNHFPCLVIRGICDYSDTHINKRWQGYAAMTAAAYAKDLLRRIPRNKIEAERKLGEVLDGLQQGVGHLVRRQRHRDSEAVLEWLTPVDYAPQQSDYHGRRQPGTGQWLLDSPQYLEWLGTKGQTLFCPGIPGAGKTILTSIVIDNLHRKFDKTDVGVCYVYCNFRRQAEQGITDLLASLLKQLAENQPVLPEGVMDLYTRHKARRTRPSMDEVRQALHSLTVNMSSTRLFIVIDALDECHASNGSRLRFLEAVFQVQATSGANVFATSRNIPEITDMFQKCISLEIYASDHDVRRYLDGHMDRLPSFVRRNRELQEEVKTGIVVAVKGMFLLAQLHLDALIGKKSPYAVRIALDNLYSGSNAYDYAYRDAMKRIQGQVADQKVLAMDVISWITYAKRPLTTPELQHALATEVGHQDLVRDNISDVEDMVSACAGLVTVDKESDIVRLVHYTTQQYFEREQKTWFPNAESTMTTTCVTYLSFSVFESGPCRTDEELNDRLRLYQFYHYAASRWGDHARASSTLPQGVLDFLKCSSKAGGSHQANYPGHIHLPRPGSCRHRGTTGLHLAANWGLSEAAYLLIESGHDLDSRDHNCDKPLYLASRRGHEAVVRLLLEKGADIKSTEHDVDMLLSLAAGRGHEGVTRLLLDRGADIESTQDHRPPLCCAAANGHEAVVQLLLDRGADVEANSSQKCWSTPLCYAAKGGHAAVARLLLDNGANVEPRSINYQTPLFWAAERGHEAIM</sequence>
<dbReference type="EMBL" id="JAAVMX010000002">
    <property type="protein sequence ID" value="KAF4511764.1"/>
    <property type="molecule type" value="Genomic_DNA"/>
</dbReference>
<evidence type="ECO:0008006" key="7">
    <source>
        <dbReference type="Google" id="ProtNLM"/>
    </source>
</evidence>
<dbReference type="InterPro" id="IPR053137">
    <property type="entry name" value="NLR-like"/>
</dbReference>
<evidence type="ECO:0000259" key="4">
    <source>
        <dbReference type="Pfam" id="PF24883"/>
    </source>
</evidence>
<dbReference type="PRINTS" id="PR01415">
    <property type="entry name" value="ANKYRIN"/>
</dbReference>